<accession>A0A7X0P476</accession>
<evidence type="ECO:0000313" key="2">
    <source>
        <dbReference type="EMBL" id="MBB6554779.1"/>
    </source>
</evidence>
<comment type="caution">
    <text evidence="2">The sequence shown here is derived from an EMBL/GenBank/DDBJ whole genome shotgun (WGS) entry which is preliminary data.</text>
</comment>
<feature type="region of interest" description="Disordered" evidence="1">
    <location>
        <begin position="211"/>
        <end position="243"/>
    </location>
</feature>
<dbReference type="EMBL" id="JACHMI010000001">
    <property type="protein sequence ID" value="MBB6554779.1"/>
    <property type="molecule type" value="Genomic_DNA"/>
</dbReference>
<reference evidence="2 3" key="1">
    <citation type="submission" date="2020-08" db="EMBL/GenBank/DDBJ databases">
        <title>Sequencing the genomes of 1000 actinobacteria strains.</title>
        <authorList>
            <person name="Klenk H.-P."/>
        </authorList>
    </citation>
    <scope>NUCLEOTIDE SEQUENCE [LARGE SCALE GENOMIC DNA]</scope>
    <source>
        <strain evidence="2 3">DSM 43768</strain>
    </source>
</reference>
<dbReference type="Proteomes" id="UP000565579">
    <property type="component" value="Unassembled WGS sequence"/>
</dbReference>
<evidence type="ECO:0000256" key="1">
    <source>
        <dbReference type="SAM" id="MobiDB-lite"/>
    </source>
</evidence>
<proteinExistence type="predicted"/>
<keyword evidence="3" id="KW-1185">Reference proteome</keyword>
<sequence>MLTRAQHVREAAVSGAHGHWGSPTKAIMRTAGAADTQVRGVPIGKGESVRGLVPWLGSCWRAWRRQHLGIDPEKVGVTGARSASRSPALKPNCCPRPSFCSPRFQHRPSKDQAMAVTMPTEPAWWLGPRFVTSACERNHSRSRPPCACHRWMDGQGVWPPPPRRGDVPSGGSPSPGPRWCSLVGCPRLGRRLALPPKVRPPSGIPLIASALRSGSVGRSRRSPLPASAAHPRRSCPQWPLTHH</sequence>
<evidence type="ECO:0000313" key="3">
    <source>
        <dbReference type="Proteomes" id="UP000565579"/>
    </source>
</evidence>
<gene>
    <name evidence="2" type="ORF">HD593_009574</name>
</gene>
<feature type="compositionally biased region" description="Low complexity" evidence="1">
    <location>
        <begin position="211"/>
        <end position="225"/>
    </location>
</feature>
<organism evidence="2 3">
    <name type="scientific">Nonomuraea rubra</name>
    <dbReference type="NCBI Taxonomy" id="46180"/>
    <lineage>
        <taxon>Bacteria</taxon>
        <taxon>Bacillati</taxon>
        <taxon>Actinomycetota</taxon>
        <taxon>Actinomycetes</taxon>
        <taxon>Streptosporangiales</taxon>
        <taxon>Streptosporangiaceae</taxon>
        <taxon>Nonomuraea</taxon>
    </lineage>
</organism>
<protein>
    <submittedName>
        <fullName evidence="2">Uncharacterized protein</fullName>
    </submittedName>
</protein>
<dbReference type="AlphaFoldDB" id="A0A7X0P476"/>
<feature type="region of interest" description="Disordered" evidence="1">
    <location>
        <begin position="1"/>
        <end position="23"/>
    </location>
</feature>
<name>A0A7X0P476_9ACTN</name>